<name>A0A5B8U008_9ACTN</name>
<evidence type="ECO:0000313" key="4">
    <source>
        <dbReference type="Proteomes" id="UP000321805"/>
    </source>
</evidence>
<dbReference type="Proteomes" id="UP000321805">
    <property type="component" value="Chromosome"/>
</dbReference>
<keyword evidence="1" id="KW-0540">Nuclease</keyword>
<protein>
    <submittedName>
        <fullName evidence="3">MBL fold metallo-hydrolase</fullName>
    </submittedName>
</protein>
<keyword evidence="3" id="KW-0378">Hydrolase</keyword>
<dbReference type="InterPro" id="IPR001279">
    <property type="entry name" value="Metallo-B-lactamas"/>
</dbReference>
<dbReference type="Pfam" id="PF12706">
    <property type="entry name" value="Lactamase_B_2"/>
    <property type="match status" value="1"/>
</dbReference>
<accession>A0A5B8U008</accession>
<dbReference type="RefSeq" id="WP_146915357.1">
    <property type="nucleotide sequence ID" value="NZ_CP042430.1"/>
</dbReference>
<proteinExistence type="predicted"/>
<sequence length="249" mass="25854">MPAAATILGSGGFIPTGARETSSLLLLDAAGDGAVVVDAGTGLRRLITDRALLRGRTRLDVLLTHFHIDHICGLAYLTELRGVEVCVHGPGAALYGTPTADVLHRLFSVPIMPIDFGVIGVGVAEIAPGGARFGGLEVAVRRQDLHTNPTLGFRFGDDLVWCTDTEEDPGTVAFARGARVLAHDAWGPPAAPGHAEPAGAARLATQAGVPRLVLIHVPPNADEADLHARAAAEHEHVTVATDGLALLDL</sequence>
<dbReference type="AlphaFoldDB" id="A0A5B8U008"/>
<reference evidence="3 4" key="1">
    <citation type="journal article" date="2018" name="J. Microbiol.">
        <title>Baekduia soli gen. nov., sp. nov., a novel bacterium isolated from the soil of Baekdu Mountain and proposal of a novel family name, Baekduiaceae fam. nov.</title>
        <authorList>
            <person name="An D.S."/>
            <person name="Siddiqi M.Z."/>
            <person name="Kim K.H."/>
            <person name="Yu H.S."/>
            <person name="Im W.T."/>
        </authorList>
    </citation>
    <scope>NUCLEOTIDE SEQUENCE [LARGE SCALE GENOMIC DNA]</scope>
    <source>
        <strain evidence="3 4">BR7-21</strain>
    </source>
</reference>
<dbReference type="SUPFAM" id="SSF56281">
    <property type="entry name" value="Metallo-hydrolase/oxidoreductase"/>
    <property type="match status" value="1"/>
</dbReference>
<evidence type="ECO:0000313" key="3">
    <source>
        <dbReference type="EMBL" id="QEC46304.1"/>
    </source>
</evidence>
<organism evidence="3 4">
    <name type="scientific">Baekduia soli</name>
    <dbReference type="NCBI Taxonomy" id="496014"/>
    <lineage>
        <taxon>Bacteria</taxon>
        <taxon>Bacillati</taxon>
        <taxon>Actinomycetota</taxon>
        <taxon>Thermoleophilia</taxon>
        <taxon>Solirubrobacterales</taxon>
        <taxon>Baekduiaceae</taxon>
        <taxon>Baekduia</taxon>
    </lineage>
</organism>
<feature type="domain" description="Metallo-beta-lactamase" evidence="2">
    <location>
        <begin position="21"/>
        <end position="216"/>
    </location>
</feature>
<dbReference type="OrthoDB" id="4137979at2"/>
<dbReference type="SMART" id="SM00849">
    <property type="entry name" value="Lactamase_B"/>
    <property type="match status" value="1"/>
</dbReference>
<dbReference type="KEGG" id="bsol:FSW04_01075"/>
<evidence type="ECO:0000259" key="2">
    <source>
        <dbReference type="SMART" id="SM00849"/>
    </source>
</evidence>
<dbReference type="GO" id="GO:0042781">
    <property type="term" value="F:3'-tRNA processing endoribonuclease activity"/>
    <property type="evidence" value="ECO:0007669"/>
    <property type="project" value="TreeGrafter"/>
</dbReference>
<dbReference type="EMBL" id="CP042430">
    <property type="protein sequence ID" value="QEC46304.1"/>
    <property type="molecule type" value="Genomic_DNA"/>
</dbReference>
<dbReference type="PANTHER" id="PTHR46018:SF2">
    <property type="entry name" value="ZINC PHOSPHODIESTERASE ELAC PROTEIN 1"/>
    <property type="match status" value="1"/>
</dbReference>
<gene>
    <name evidence="3" type="ORF">FSW04_01075</name>
</gene>
<keyword evidence="1" id="KW-0255">Endonuclease</keyword>
<evidence type="ECO:0000256" key="1">
    <source>
        <dbReference type="ARBA" id="ARBA00022759"/>
    </source>
</evidence>
<dbReference type="Gene3D" id="3.60.15.10">
    <property type="entry name" value="Ribonuclease Z/Hydroxyacylglutathione hydrolase-like"/>
    <property type="match status" value="1"/>
</dbReference>
<dbReference type="InterPro" id="IPR036866">
    <property type="entry name" value="RibonucZ/Hydroxyglut_hydro"/>
</dbReference>
<dbReference type="PANTHER" id="PTHR46018">
    <property type="entry name" value="ZINC PHOSPHODIESTERASE ELAC PROTEIN 1"/>
    <property type="match status" value="1"/>
</dbReference>
<keyword evidence="4" id="KW-1185">Reference proteome</keyword>